<protein>
    <submittedName>
        <fullName evidence="2">Uncharacterized protein</fullName>
    </submittedName>
</protein>
<feature type="compositionally biased region" description="Low complexity" evidence="1">
    <location>
        <begin position="61"/>
        <end position="70"/>
    </location>
</feature>
<evidence type="ECO:0000256" key="1">
    <source>
        <dbReference type="SAM" id="MobiDB-lite"/>
    </source>
</evidence>
<feature type="compositionally biased region" description="Basic and acidic residues" evidence="1">
    <location>
        <begin position="48"/>
        <end position="57"/>
    </location>
</feature>
<organism evidence="2 3">
    <name type="scientific">Trichinella pseudospiralis</name>
    <name type="common">Parasitic roundworm</name>
    <dbReference type="NCBI Taxonomy" id="6337"/>
    <lineage>
        <taxon>Eukaryota</taxon>
        <taxon>Metazoa</taxon>
        <taxon>Ecdysozoa</taxon>
        <taxon>Nematoda</taxon>
        <taxon>Enoplea</taxon>
        <taxon>Dorylaimia</taxon>
        <taxon>Trichinellida</taxon>
        <taxon>Trichinellidae</taxon>
        <taxon>Trichinella</taxon>
    </lineage>
</organism>
<comment type="caution">
    <text evidence="2">The sequence shown here is derived from an EMBL/GenBank/DDBJ whole genome shotgun (WGS) entry which is preliminary data.</text>
</comment>
<gene>
    <name evidence="2" type="ORF">T4E_11125</name>
</gene>
<evidence type="ECO:0000313" key="2">
    <source>
        <dbReference type="EMBL" id="KRX86776.1"/>
    </source>
</evidence>
<sequence length="155" mass="17844">MDNTGLGVTKLFTICWREHGTRELKCGRRWQGEKARLALSEWVVARRTADHPPHKNDAQSSEESGWGPSESFKDFLLQNRCRTLWRVDNGQRQKTALARKERVQGRGKYTAERDKIVGHLLDRTRDRSCEVMGKRRQLSLLKSDEIAAESAVLEP</sequence>
<feature type="region of interest" description="Disordered" evidence="1">
    <location>
        <begin position="48"/>
        <end position="70"/>
    </location>
</feature>
<name>A0A0V0XFS4_TRIPS</name>
<dbReference type="EMBL" id="JYDU01000337">
    <property type="protein sequence ID" value="KRX86776.1"/>
    <property type="molecule type" value="Genomic_DNA"/>
</dbReference>
<dbReference type="AlphaFoldDB" id="A0A0V0XFS4"/>
<proteinExistence type="predicted"/>
<evidence type="ECO:0000313" key="3">
    <source>
        <dbReference type="Proteomes" id="UP000054815"/>
    </source>
</evidence>
<reference evidence="2 3" key="1">
    <citation type="submission" date="2015-01" db="EMBL/GenBank/DDBJ databases">
        <title>Evolution of Trichinella species and genotypes.</title>
        <authorList>
            <person name="Korhonen P.K."/>
            <person name="Edoardo P."/>
            <person name="Giuseppe L.R."/>
            <person name="Gasser R.B."/>
        </authorList>
    </citation>
    <scope>NUCLEOTIDE SEQUENCE [LARGE SCALE GENOMIC DNA]</scope>
    <source>
        <strain evidence="2">ISS141</strain>
    </source>
</reference>
<dbReference type="Proteomes" id="UP000054815">
    <property type="component" value="Unassembled WGS sequence"/>
</dbReference>
<accession>A0A0V0XFS4</accession>